<dbReference type="EMBL" id="CM044701">
    <property type="protein sequence ID" value="KAI5680385.1"/>
    <property type="molecule type" value="Genomic_DNA"/>
</dbReference>
<sequence>MAGDGDGGDQLTIIVGAGPSGLSTAACLNKLSLPYILLEREDCFASVWKKYSYDRLHLHLAKQFCELPFMQFPEAYPTYVSRNEFLRYLDEYVSHFKISPIYRRTVDSGEYDELNKTWKIKARNLSSNEVEEYSGRFLVVATGETSDAFIPDVKGLSNFSGEVIHSTRYKNGEKYKDKKVLVVGAGNSGMEIAFDLSNYGAKTSIAVRSPIHILTREMAYMGLVLLKHIPLNMVDSMLVMLSKLKYGDLTKYGIQRPKEEGPFTMKNNYGKYPIIDVGTIHKIKSGEIQVLPGIQSLRGDNDVGFEDGQWRPFDAIIFATGFKRSTHNWLKGDDYLLNEDGLPKPTFPNHWKGRNGLYCAGLARRGLYGAAMDAQNIANDINSLLHT</sequence>
<comment type="caution">
    <text evidence="1">The sequence shown here is derived from an EMBL/GenBank/DDBJ whole genome shotgun (WGS) entry which is preliminary data.</text>
</comment>
<accession>A0ACC0C671</accession>
<evidence type="ECO:0000313" key="1">
    <source>
        <dbReference type="EMBL" id="KAI5680385.1"/>
    </source>
</evidence>
<name>A0ACC0C671_CATRO</name>
<proteinExistence type="predicted"/>
<reference evidence="2" key="1">
    <citation type="journal article" date="2023" name="Nat. Plants">
        <title>Single-cell RNA sequencing provides a high-resolution roadmap for understanding the multicellular compartmentation of specialized metabolism.</title>
        <authorList>
            <person name="Sun S."/>
            <person name="Shen X."/>
            <person name="Li Y."/>
            <person name="Li Y."/>
            <person name="Wang S."/>
            <person name="Li R."/>
            <person name="Zhang H."/>
            <person name="Shen G."/>
            <person name="Guo B."/>
            <person name="Wei J."/>
            <person name="Xu J."/>
            <person name="St-Pierre B."/>
            <person name="Chen S."/>
            <person name="Sun C."/>
        </authorList>
    </citation>
    <scope>NUCLEOTIDE SEQUENCE [LARGE SCALE GENOMIC DNA]</scope>
</reference>
<dbReference type="Proteomes" id="UP001060085">
    <property type="component" value="Linkage Group LG01"/>
</dbReference>
<keyword evidence="2" id="KW-1185">Reference proteome</keyword>
<protein>
    <submittedName>
        <fullName evidence="1">Uncharacterized protein</fullName>
    </submittedName>
</protein>
<organism evidence="1 2">
    <name type="scientific">Catharanthus roseus</name>
    <name type="common">Madagascar periwinkle</name>
    <name type="synonym">Vinca rosea</name>
    <dbReference type="NCBI Taxonomy" id="4058"/>
    <lineage>
        <taxon>Eukaryota</taxon>
        <taxon>Viridiplantae</taxon>
        <taxon>Streptophyta</taxon>
        <taxon>Embryophyta</taxon>
        <taxon>Tracheophyta</taxon>
        <taxon>Spermatophyta</taxon>
        <taxon>Magnoliopsida</taxon>
        <taxon>eudicotyledons</taxon>
        <taxon>Gunneridae</taxon>
        <taxon>Pentapetalae</taxon>
        <taxon>asterids</taxon>
        <taxon>lamiids</taxon>
        <taxon>Gentianales</taxon>
        <taxon>Apocynaceae</taxon>
        <taxon>Rauvolfioideae</taxon>
        <taxon>Vinceae</taxon>
        <taxon>Catharanthinae</taxon>
        <taxon>Catharanthus</taxon>
    </lineage>
</organism>
<gene>
    <name evidence="1" type="ORF">M9H77_01612</name>
</gene>
<evidence type="ECO:0000313" key="2">
    <source>
        <dbReference type="Proteomes" id="UP001060085"/>
    </source>
</evidence>